<evidence type="ECO:0000259" key="7">
    <source>
        <dbReference type="PROSITE" id="PS50157"/>
    </source>
</evidence>
<feature type="compositionally biased region" description="Pro residues" evidence="6">
    <location>
        <begin position="81"/>
        <end position="96"/>
    </location>
</feature>
<proteinExistence type="predicted"/>
<keyword evidence="1" id="KW-0479">Metal-binding</keyword>
<dbReference type="InterPro" id="IPR013087">
    <property type="entry name" value="Znf_C2H2_type"/>
</dbReference>
<dbReference type="FunFam" id="3.30.160.60:FF:002343">
    <property type="entry name" value="Zinc finger protein 33A"/>
    <property type="match status" value="1"/>
</dbReference>
<reference evidence="10" key="3">
    <citation type="submission" date="2020-10" db="UniProtKB">
        <authorList>
            <consortium name="WormBaseParasite"/>
        </authorList>
    </citation>
    <scope>IDENTIFICATION</scope>
</reference>
<dbReference type="FunFam" id="3.30.160.60:FF:000072">
    <property type="entry name" value="zinc finger protein 143 isoform X1"/>
    <property type="match status" value="2"/>
</dbReference>
<evidence type="ECO:0000313" key="8">
    <source>
        <dbReference type="EMBL" id="CDS24889.1"/>
    </source>
</evidence>
<evidence type="ECO:0000256" key="5">
    <source>
        <dbReference type="PROSITE-ProRule" id="PRU00042"/>
    </source>
</evidence>
<dbReference type="SUPFAM" id="SSF57667">
    <property type="entry name" value="beta-beta-alpha zinc fingers"/>
    <property type="match status" value="4"/>
</dbReference>
<name>A0A068X4Q5_ECHGR</name>
<sequence>MLDALTKEGISTVTSPSLAPITSLSASTPKPLKRAIMDIDEEEELVVVEPTDPDEDRLREATLQAQQEAAAVVAVQAVSEPIPPPPPPPPPPPFSPPSEAMDSNKNVVTTDPVLLSQIIQALNAKPNNQTAESTQQPPRFLVTSSNNVLTFQPSPAPIPPQTSFMVQPLSGFQAARLLNLTPATPPPPTPISNTGLQSLLSTDPLLYGIFVNCATSNMITQLANSISASMISFAQLVAIDKNINLNNQIAEITQLISALINLATSLSTTLPGLMSLRGAVNPAPTVCTPQTNPILTSLIAASSSTPSPSQPTNTPPSTMTGNSTSKNVPPPPNVVCPQPRTPVQVKPERSTSLMSGKQSPPVAGLVTRSGTVLTSVKTSPRPKRFICPHSGCTRAFASRFNLVEHIRIHTGERPFVCPEPGCTSRFKRRRDLYEHSTMHKKRVPNPGKALLVTSVLPEKGKAVPSGEDNRRPRHFCPFTNCHRSYARRHRLNQHMCLHTGVGPFYCDQPNCNVRYFNSDDLERHKLVHLLPTSSDTAKKHICPHENCGKVYSKLNKLREHVRSHTGERPFICEREGCGASFSRPYGLKRHLLTHTTATATADIAANSDAQNSNQPSSSKVANLVTSVPATRTLTAVFPQTPTLISRVSPNPQPTILNLVQALTSSGVQLQPIVTSVPNEETPQTPLNVTIKADPDSTPVSTVTSTPPNVTITSVASSSTNKLPLVQRSSKAAATPSASALAEKAIVISGPFGKRRHICPMPGCTKIFPKLNKLREHICRHTGERPYACDECPATFVRMYDLRRHALIHTRRRLGILNNGV</sequence>
<keyword evidence="3 5" id="KW-0863">Zinc-finger</keyword>
<organism evidence="8">
    <name type="scientific">Echinococcus granulosus</name>
    <name type="common">Hydatid tapeworm</name>
    <dbReference type="NCBI Taxonomy" id="6210"/>
    <lineage>
        <taxon>Eukaryota</taxon>
        <taxon>Metazoa</taxon>
        <taxon>Spiralia</taxon>
        <taxon>Lophotrochozoa</taxon>
        <taxon>Platyhelminthes</taxon>
        <taxon>Cestoda</taxon>
        <taxon>Eucestoda</taxon>
        <taxon>Cyclophyllidea</taxon>
        <taxon>Taeniidae</taxon>
        <taxon>Echinococcus</taxon>
        <taxon>Echinococcus granulosus group</taxon>
    </lineage>
</organism>
<dbReference type="WBParaSite" id="EgrG_000934300">
    <property type="protein sequence ID" value="EgrG_000934300"/>
    <property type="gene ID" value="EgrG_000934300"/>
</dbReference>
<dbReference type="InterPro" id="IPR036236">
    <property type="entry name" value="Znf_C2H2_sf"/>
</dbReference>
<feature type="compositionally biased region" description="Low complexity" evidence="6">
    <location>
        <begin position="301"/>
        <end position="320"/>
    </location>
</feature>
<evidence type="ECO:0000256" key="4">
    <source>
        <dbReference type="ARBA" id="ARBA00022833"/>
    </source>
</evidence>
<dbReference type="AlphaFoldDB" id="A0A068X4Q5"/>
<feature type="domain" description="C2H2-type" evidence="7">
    <location>
        <begin position="474"/>
        <end position="503"/>
    </location>
</feature>
<gene>
    <name evidence="8" type="ORF">EgrG_000934300</name>
</gene>
<dbReference type="PROSITE" id="PS00028">
    <property type="entry name" value="ZINC_FINGER_C2H2_1"/>
    <property type="match status" value="8"/>
</dbReference>
<dbReference type="OrthoDB" id="9411774at2759"/>
<reference evidence="8 9" key="1">
    <citation type="journal article" date="2013" name="Nature">
        <title>The genomes of four tapeworm species reveal adaptations to parasitism.</title>
        <authorList>
            <person name="Tsai I.J."/>
            <person name="Zarowiecki M."/>
            <person name="Holroyd N."/>
            <person name="Garciarrubio A."/>
            <person name="Sanchez-Flores A."/>
            <person name="Brooks K.L."/>
            <person name="Tracey A."/>
            <person name="Bobes R.J."/>
            <person name="Fragoso G."/>
            <person name="Sciutto E."/>
            <person name="Aslett M."/>
            <person name="Beasley H."/>
            <person name="Bennett H.M."/>
            <person name="Cai J."/>
            <person name="Camicia F."/>
            <person name="Clark R."/>
            <person name="Cucher M."/>
            <person name="De Silva N."/>
            <person name="Day T.A."/>
            <person name="Deplazes P."/>
            <person name="Estrada K."/>
            <person name="Fernandez C."/>
            <person name="Holland P.W."/>
            <person name="Hou J."/>
            <person name="Hu S."/>
            <person name="Huckvale T."/>
            <person name="Hung S.S."/>
            <person name="Kamenetzky L."/>
            <person name="Keane J.A."/>
            <person name="Kiss F."/>
            <person name="Koziol U."/>
            <person name="Lambert O."/>
            <person name="Liu K."/>
            <person name="Luo X."/>
            <person name="Luo Y."/>
            <person name="Macchiaroli N."/>
            <person name="Nichol S."/>
            <person name="Paps J."/>
            <person name="Parkinson J."/>
            <person name="Pouchkina-Stantcheva N."/>
            <person name="Riddiford N."/>
            <person name="Rosenzvit M."/>
            <person name="Salinas G."/>
            <person name="Wasmuth J.D."/>
            <person name="Zamanian M."/>
            <person name="Zheng Y."/>
            <person name="Cai X."/>
            <person name="Soberon X."/>
            <person name="Olson P.D."/>
            <person name="Laclette J.P."/>
            <person name="Brehm K."/>
            <person name="Berriman M."/>
            <person name="Garciarrubio A."/>
            <person name="Bobes R.J."/>
            <person name="Fragoso G."/>
            <person name="Sanchez-Flores A."/>
            <person name="Estrada K."/>
            <person name="Cevallos M.A."/>
            <person name="Morett E."/>
            <person name="Gonzalez V."/>
            <person name="Portillo T."/>
            <person name="Ochoa-Leyva A."/>
            <person name="Jose M.V."/>
            <person name="Sciutto E."/>
            <person name="Landa A."/>
            <person name="Jimenez L."/>
            <person name="Valdes V."/>
            <person name="Carrero J.C."/>
            <person name="Larralde C."/>
            <person name="Morales-Montor J."/>
            <person name="Limon-Lason J."/>
            <person name="Soberon X."/>
            <person name="Laclette J.P."/>
        </authorList>
    </citation>
    <scope>NUCLEOTIDE SEQUENCE [LARGE SCALE GENOMIC DNA]</scope>
</reference>
<dbReference type="SMART" id="SM00355">
    <property type="entry name" value="ZnF_C2H2"/>
    <property type="match status" value="8"/>
</dbReference>
<accession>A0A068X4Q5</accession>
<keyword evidence="2" id="KW-0677">Repeat</keyword>
<dbReference type="Proteomes" id="UP000492820">
    <property type="component" value="Unassembled WGS sequence"/>
</dbReference>
<dbReference type="PANTHER" id="PTHR23235:SF1">
    <property type="entry name" value="TRANSCRIPTION FACTOR SP2"/>
    <property type="match status" value="1"/>
</dbReference>
<feature type="domain" description="C2H2-type" evidence="7">
    <location>
        <begin position="570"/>
        <end position="599"/>
    </location>
</feature>
<dbReference type="GO" id="GO:0000978">
    <property type="term" value="F:RNA polymerase II cis-regulatory region sequence-specific DNA binding"/>
    <property type="evidence" value="ECO:0007669"/>
    <property type="project" value="TreeGrafter"/>
</dbReference>
<reference evidence="8" key="2">
    <citation type="submission" date="2014-06" db="EMBL/GenBank/DDBJ databases">
        <authorList>
            <person name="Aslett M."/>
        </authorList>
    </citation>
    <scope>NUCLEOTIDE SEQUENCE</scope>
</reference>
<evidence type="ECO:0000313" key="9">
    <source>
        <dbReference type="Proteomes" id="UP000492820"/>
    </source>
</evidence>
<feature type="region of interest" description="Disordered" evidence="6">
    <location>
        <begin position="79"/>
        <end position="103"/>
    </location>
</feature>
<dbReference type="FunFam" id="3.30.160.60:FF:000125">
    <property type="entry name" value="Putative zinc finger protein 143"/>
    <property type="match status" value="1"/>
</dbReference>
<dbReference type="GO" id="GO:0000981">
    <property type="term" value="F:DNA-binding transcription factor activity, RNA polymerase II-specific"/>
    <property type="evidence" value="ECO:0007669"/>
    <property type="project" value="TreeGrafter"/>
</dbReference>
<dbReference type="EMBL" id="LK028636">
    <property type="protein sequence ID" value="CDS24889.1"/>
    <property type="molecule type" value="Genomic_DNA"/>
</dbReference>
<evidence type="ECO:0000256" key="1">
    <source>
        <dbReference type="ARBA" id="ARBA00022723"/>
    </source>
</evidence>
<feature type="region of interest" description="Disordered" evidence="6">
    <location>
        <begin position="301"/>
        <end position="364"/>
    </location>
</feature>
<feature type="domain" description="C2H2-type" evidence="7">
    <location>
        <begin position="786"/>
        <end position="813"/>
    </location>
</feature>
<evidence type="ECO:0000256" key="2">
    <source>
        <dbReference type="ARBA" id="ARBA00022737"/>
    </source>
</evidence>
<dbReference type="GO" id="GO:0008270">
    <property type="term" value="F:zinc ion binding"/>
    <property type="evidence" value="ECO:0007669"/>
    <property type="project" value="UniProtKB-KW"/>
</dbReference>
<feature type="domain" description="C2H2-type" evidence="7">
    <location>
        <begin position="540"/>
        <end position="569"/>
    </location>
</feature>
<dbReference type="Pfam" id="PF00096">
    <property type="entry name" value="zf-C2H2"/>
    <property type="match status" value="3"/>
</dbReference>
<evidence type="ECO:0000313" key="10">
    <source>
        <dbReference type="WBParaSite" id="EgrG_000934300"/>
    </source>
</evidence>
<evidence type="ECO:0000256" key="3">
    <source>
        <dbReference type="ARBA" id="ARBA00022771"/>
    </source>
</evidence>
<dbReference type="PANTHER" id="PTHR23235">
    <property type="entry name" value="KRUEPPEL-LIKE TRANSCRIPTION FACTOR"/>
    <property type="match status" value="1"/>
</dbReference>
<feature type="domain" description="C2H2-type" evidence="7">
    <location>
        <begin position="756"/>
        <end position="785"/>
    </location>
</feature>
<dbReference type="PROSITE" id="PS50157">
    <property type="entry name" value="ZINC_FINGER_C2H2_2"/>
    <property type="match status" value="7"/>
</dbReference>
<feature type="domain" description="C2H2-type" evidence="7">
    <location>
        <begin position="415"/>
        <end position="444"/>
    </location>
</feature>
<evidence type="ECO:0000256" key="6">
    <source>
        <dbReference type="SAM" id="MobiDB-lite"/>
    </source>
</evidence>
<protein>
    <submittedName>
        <fullName evidence="8 10">Zinc finger protein</fullName>
    </submittedName>
</protein>
<feature type="domain" description="C2H2-type" evidence="7">
    <location>
        <begin position="385"/>
        <end position="414"/>
    </location>
</feature>
<dbReference type="Gene3D" id="3.30.160.60">
    <property type="entry name" value="Classic Zinc Finger"/>
    <property type="match status" value="7"/>
</dbReference>
<keyword evidence="4" id="KW-0862">Zinc</keyword>